<dbReference type="SUPFAM" id="SSF90123">
    <property type="entry name" value="ABC transporter transmembrane region"/>
    <property type="match status" value="1"/>
</dbReference>
<dbReference type="STRING" id="471856.Jden_0193"/>
<evidence type="ECO:0000256" key="1">
    <source>
        <dbReference type="ARBA" id="ARBA00004651"/>
    </source>
</evidence>
<dbReference type="InterPro" id="IPR027417">
    <property type="entry name" value="P-loop_NTPase"/>
</dbReference>
<dbReference type="EMBL" id="CP001706">
    <property type="protein sequence ID" value="ACV07867.1"/>
    <property type="molecule type" value="Genomic_DNA"/>
</dbReference>
<dbReference type="Proteomes" id="UP000000628">
    <property type="component" value="Chromosome"/>
</dbReference>
<dbReference type="Gene3D" id="3.40.50.300">
    <property type="entry name" value="P-loop containing nucleotide triphosphate hydrolases"/>
    <property type="match status" value="1"/>
</dbReference>
<feature type="transmembrane region" description="Helical" evidence="8">
    <location>
        <begin position="70"/>
        <end position="91"/>
    </location>
</feature>
<feature type="transmembrane region" description="Helical" evidence="8">
    <location>
        <begin position="309"/>
        <end position="337"/>
    </location>
</feature>
<evidence type="ECO:0000256" key="2">
    <source>
        <dbReference type="ARBA" id="ARBA00022692"/>
    </source>
</evidence>
<keyword evidence="6 8" id="KW-0472">Membrane</keyword>
<organism evidence="11 12">
    <name type="scientific">Jonesia denitrificans (strain ATCC 14870 / DSM 20603 / BCRC 15368 / CIP 55.134 / JCM 11481 / NBRC 15587 / NCTC 10816 / Prevot 55134)</name>
    <name type="common">Listeria denitrificans</name>
    <dbReference type="NCBI Taxonomy" id="471856"/>
    <lineage>
        <taxon>Bacteria</taxon>
        <taxon>Bacillati</taxon>
        <taxon>Actinomycetota</taxon>
        <taxon>Actinomycetes</taxon>
        <taxon>Micrococcales</taxon>
        <taxon>Jonesiaceae</taxon>
        <taxon>Jonesia</taxon>
    </lineage>
</organism>
<name>C7QYM0_JONDD</name>
<dbReference type="InterPro" id="IPR003439">
    <property type="entry name" value="ABC_transporter-like_ATP-bd"/>
</dbReference>
<dbReference type="InterPro" id="IPR011527">
    <property type="entry name" value="ABC1_TM_dom"/>
</dbReference>
<feature type="transmembrane region" description="Helical" evidence="8">
    <location>
        <begin position="229"/>
        <end position="249"/>
    </location>
</feature>
<gene>
    <name evidence="11" type="ordered locus">Jden_0193</name>
</gene>
<dbReference type="SMART" id="SM00382">
    <property type="entry name" value="AAA"/>
    <property type="match status" value="1"/>
</dbReference>
<dbReference type="PROSITE" id="PS50893">
    <property type="entry name" value="ABC_TRANSPORTER_2"/>
    <property type="match status" value="1"/>
</dbReference>
<comment type="subcellular location">
    <subcellularLocation>
        <location evidence="1">Cell membrane</location>
        <topology evidence="1">Multi-pass membrane protein</topology>
    </subcellularLocation>
</comment>
<sequence>MSASHPSSPPSSRPDSVTTSRPGHPGHPTGNGHPGDRDGSRAKGGPSGPPPVDPALLYSPLLARTTRWSAVLFSAASVVTGLLFVLVGAVVDRYLATSGATPDIVEAGTLPDANQAPFAPLVAGISPTVGEWSTLVVAVLAAVLTGAGVWVTARGSAREEATVRDRIIRQILRVGPTPRAGDRTGAVVSMAMDGAERVAAYRVGFVGPSVASVVSPVLVLGVIALFIDWVTALVVLVLVPLIPAAVYGFQRAFRRVSGQSRAQRQALAADYLDALQGLTTLRLLRAAPLMQARLAAAGERNRRSVMRLLAVNQVVILVTDGVFFLIMVSALAVLAVVRLDADVITAGQGLALILMTTVLLEPLAKVGSFFYVGLGGRATERGIARILRSQPGVVGGRDPLGAVASASVPVLEFADVTCGYGDTPVLRGASFSVNAGEHVAIVGRSGAGKSTIVRLIERSLDTQGGQVLFGGVPVTDVTVTSARAFSAVVRQSTYLFTGTIRENLAVACPDASDEDMWAALARAHLRADVEAMPNGLDTRVGERGATLSGGQAQRLSLARALLSGSGLIVLDEPTSQVDVASERAILDAIDEMVRSGERTVVTITHRASSLRTVDRVVRVEGGVVQEVTQ</sequence>
<dbReference type="GO" id="GO:0140359">
    <property type="term" value="F:ABC-type transporter activity"/>
    <property type="evidence" value="ECO:0007669"/>
    <property type="project" value="InterPro"/>
</dbReference>
<dbReference type="Pfam" id="PF00005">
    <property type="entry name" value="ABC_tran"/>
    <property type="match status" value="1"/>
</dbReference>
<evidence type="ECO:0000256" key="3">
    <source>
        <dbReference type="ARBA" id="ARBA00022741"/>
    </source>
</evidence>
<dbReference type="Pfam" id="PF00664">
    <property type="entry name" value="ABC_membrane"/>
    <property type="match status" value="1"/>
</dbReference>
<keyword evidence="12" id="KW-1185">Reference proteome</keyword>
<dbReference type="AlphaFoldDB" id="C7QYM0"/>
<dbReference type="PROSITE" id="PS50929">
    <property type="entry name" value="ABC_TM1F"/>
    <property type="match status" value="1"/>
</dbReference>
<dbReference type="eggNOG" id="COG1132">
    <property type="taxonomic scope" value="Bacteria"/>
</dbReference>
<evidence type="ECO:0000256" key="8">
    <source>
        <dbReference type="SAM" id="Phobius"/>
    </source>
</evidence>
<dbReference type="PANTHER" id="PTHR24221:SF654">
    <property type="entry name" value="ATP-BINDING CASSETTE SUB-FAMILY B MEMBER 6"/>
    <property type="match status" value="1"/>
</dbReference>
<evidence type="ECO:0000313" key="12">
    <source>
        <dbReference type="Proteomes" id="UP000000628"/>
    </source>
</evidence>
<evidence type="ECO:0000256" key="4">
    <source>
        <dbReference type="ARBA" id="ARBA00022840"/>
    </source>
</evidence>
<dbReference type="PROSITE" id="PS00211">
    <property type="entry name" value="ABC_TRANSPORTER_1"/>
    <property type="match status" value="1"/>
</dbReference>
<feature type="transmembrane region" description="Helical" evidence="8">
    <location>
        <begin position="199"/>
        <end position="223"/>
    </location>
</feature>
<dbReference type="KEGG" id="jde:Jden_0193"/>
<evidence type="ECO:0000259" key="9">
    <source>
        <dbReference type="PROSITE" id="PS50893"/>
    </source>
</evidence>
<keyword evidence="4" id="KW-0067">ATP-binding</keyword>
<dbReference type="GO" id="GO:0016887">
    <property type="term" value="F:ATP hydrolysis activity"/>
    <property type="evidence" value="ECO:0007669"/>
    <property type="project" value="InterPro"/>
</dbReference>
<evidence type="ECO:0000259" key="10">
    <source>
        <dbReference type="PROSITE" id="PS50929"/>
    </source>
</evidence>
<feature type="transmembrane region" description="Helical" evidence="8">
    <location>
        <begin position="132"/>
        <end position="151"/>
    </location>
</feature>
<proteinExistence type="predicted"/>
<feature type="domain" description="ABC transporter" evidence="9">
    <location>
        <begin position="411"/>
        <end position="629"/>
    </location>
</feature>
<keyword evidence="2 8" id="KW-0812">Transmembrane</keyword>
<evidence type="ECO:0000256" key="6">
    <source>
        <dbReference type="ARBA" id="ARBA00023136"/>
    </source>
</evidence>
<feature type="domain" description="ABC transmembrane type-1" evidence="10">
    <location>
        <begin position="68"/>
        <end position="370"/>
    </location>
</feature>
<keyword evidence="3" id="KW-0547">Nucleotide-binding</keyword>
<dbReference type="InterPro" id="IPR036640">
    <property type="entry name" value="ABC1_TM_sf"/>
</dbReference>
<dbReference type="InterPro" id="IPR039421">
    <property type="entry name" value="Type_1_exporter"/>
</dbReference>
<dbReference type="GO" id="GO:0005886">
    <property type="term" value="C:plasma membrane"/>
    <property type="evidence" value="ECO:0007669"/>
    <property type="project" value="UniProtKB-SubCell"/>
</dbReference>
<dbReference type="PANTHER" id="PTHR24221">
    <property type="entry name" value="ATP-BINDING CASSETTE SUB-FAMILY B"/>
    <property type="match status" value="1"/>
</dbReference>
<dbReference type="InterPro" id="IPR017871">
    <property type="entry name" value="ABC_transporter-like_CS"/>
</dbReference>
<accession>C7QYM0</accession>
<evidence type="ECO:0000256" key="7">
    <source>
        <dbReference type="SAM" id="MobiDB-lite"/>
    </source>
</evidence>
<feature type="region of interest" description="Disordered" evidence="7">
    <location>
        <begin position="1"/>
        <end position="52"/>
    </location>
</feature>
<dbReference type="SUPFAM" id="SSF52540">
    <property type="entry name" value="P-loop containing nucleoside triphosphate hydrolases"/>
    <property type="match status" value="1"/>
</dbReference>
<dbReference type="HOGENOM" id="CLU_000604_84_9_11"/>
<evidence type="ECO:0000313" key="11">
    <source>
        <dbReference type="EMBL" id="ACV07867.1"/>
    </source>
</evidence>
<dbReference type="OrthoDB" id="9806127at2"/>
<feature type="compositionally biased region" description="Low complexity" evidence="7">
    <location>
        <begin position="13"/>
        <end position="31"/>
    </location>
</feature>
<dbReference type="InterPro" id="IPR003593">
    <property type="entry name" value="AAA+_ATPase"/>
</dbReference>
<evidence type="ECO:0000256" key="5">
    <source>
        <dbReference type="ARBA" id="ARBA00022989"/>
    </source>
</evidence>
<reference evidence="11 12" key="1">
    <citation type="journal article" date="2009" name="Stand. Genomic Sci.">
        <title>Complete genome sequence of Jonesia denitrificans type strain (Prevot 55134).</title>
        <authorList>
            <person name="Pukall R."/>
            <person name="Gehrich-Schroter G."/>
            <person name="Lapidus A."/>
            <person name="Nolan M."/>
            <person name="Glavina Del Rio T."/>
            <person name="Lucas S."/>
            <person name="Chen F."/>
            <person name="Tice H."/>
            <person name="Pitluck S."/>
            <person name="Cheng J.F."/>
            <person name="Copeland A."/>
            <person name="Saunders E."/>
            <person name="Brettin T."/>
            <person name="Detter J.C."/>
            <person name="Bruce D."/>
            <person name="Goodwin L."/>
            <person name="Pati A."/>
            <person name="Ivanova N."/>
            <person name="Mavromatis K."/>
            <person name="Ovchinnikova G."/>
            <person name="Chen A."/>
            <person name="Palaniappan K."/>
            <person name="Land M."/>
            <person name="Hauser L."/>
            <person name="Chang Y.J."/>
            <person name="Jeffries C.D."/>
            <person name="Chain P."/>
            <person name="Goker M."/>
            <person name="Bristow J."/>
            <person name="Eisen J.A."/>
            <person name="Markowitz V."/>
            <person name="Hugenholtz P."/>
            <person name="Kyrpides N.C."/>
            <person name="Klenk H.P."/>
            <person name="Han C."/>
        </authorList>
    </citation>
    <scope>NUCLEOTIDE SEQUENCE [LARGE SCALE GENOMIC DNA]</scope>
    <source>
        <strain evidence="12">ATCC 14870 / DSM 20603 / BCRC 15368 / CIP 55.134 / JCM 11481 / NBRC 15587 / NCTC 10816 / Prevot 55134</strain>
    </source>
</reference>
<dbReference type="Gene3D" id="1.20.1560.10">
    <property type="entry name" value="ABC transporter type 1, transmembrane domain"/>
    <property type="match status" value="1"/>
</dbReference>
<keyword evidence="5 8" id="KW-1133">Transmembrane helix</keyword>
<dbReference type="GO" id="GO:0005524">
    <property type="term" value="F:ATP binding"/>
    <property type="evidence" value="ECO:0007669"/>
    <property type="project" value="UniProtKB-KW"/>
</dbReference>
<protein>
    <submittedName>
        <fullName evidence="11">ABC transporter related</fullName>
    </submittedName>
</protein>